<evidence type="ECO:0000313" key="2">
    <source>
        <dbReference type="Proteomes" id="UP000216001"/>
    </source>
</evidence>
<proteinExistence type="predicted"/>
<dbReference type="EMBL" id="NOWC01000040">
    <property type="protein sequence ID" value="OZS72285.1"/>
    <property type="molecule type" value="Genomic_DNA"/>
</dbReference>
<protein>
    <submittedName>
        <fullName evidence="1">Uncharacterized protein</fullName>
    </submittedName>
</protein>
<dbReference type="Proteomes" id="UP000216001">
    <property type="component" value="Unassembled WGS sequence"/>
</dbReference>
<dbReference type="RefSeq" id="WP_094963014.1">
    <property type="nucleotide sequence ID" value="NZ_NOWC01000040.1"/>
</dbReference>
<dbReference type="AlphaFoldDB" id="A0A264VLY8"/>
<reference evidence="1 2" key="1">
    <citation type="submission" date="2017-07" db="EMBL/GenBank/DDBJ databases">
        <title>blaIMP-27 on transferable plasmids in Proteus mirabilis and Providencia rettgeri.</title>
        <authorList>
            <person name="Potter R."/>
        </authorList>
    </citation>
    <scope>NUCLEOTIDE SEQUENCE [LARGE SCALE GENOMIC DNA]</scope>
    <source>
        <strain evidence="1 2">PR1</strain>
    </source>
</reference>
<organism evidence="1 2">
    <name type="scientific">Providencia rettgeri</name>
    <dbReference type="NCBI Taxonomy" id="587"/>
    <lineage>
        <taxon>Bacteria</taxon>
        <taxon>Pseudomonadati</taxon>
        <taxon>Pseudomonadota</taxon>
        <taxon>Gammaproteobacteria</taxon>
        <taxon>Enterobacterales</taxon>
        <taxon>Morganellaceae</taxon>
        <taxon>Providencia</taxon>
    </lineage>
</organism>
<evidence type="ECO:0000313" key="1">
    <source>
        <dbReference type="EMBL" id="OZS72285.1"/>
    </source>
</evidence>
<comment type="caution">
    <text evidence="1">The sequence shown here is derived from an EMBL/GenBank/DDBJ whole genome shotgun (WGS) entry which is preliminary data.</text>
</comment>
<sequence length="108" mass="12151">MQSNNYVAMPMYTSAAGTEYKFECQLTEDVSDWGGKITIQKGSLPSRLFKTVNVVISKQDIASAHEASVLLEGSIYNAICSILEANDGVEKWPAELRQHSDPEWHYYF</sequence>
<gene>
    <name evidence="1" type="ORF">CHI95_22530</name>
</gene>
<accession>A0A264VLY8</accession>
<name>A0A264VLY8_PRORE</name>